<protein>
    <submittedName>
        <fullName evidence="2">Uncharacterized protein</fullName>
    </submittedName>
</protein>
<dbReference type="Proteomes" id="UP000765802">
    <property type="component" value="Unassembled WGS sequence"/>
</dbReference>
<sequence length="134" mass="13988">MKNRKSANKTDLSFIRNTEDLRAEARRLKLEIRLQEIELRRSLKSLPGEAVKAGVGKILPSRLTGSLAGPLAGVAITAGSAILGGYLTKKAGAVLAGKAGASLAKTGILAAVPALLQLFLKKRKAGSSDKPDKS</sequence>
<reference evidence="2 3" key="1">
    <citation type="submission" date="2016-07" db="EMBL/GenBank/DDBJ databases">
        <title>Genome analysis of Flavihumibacter stibioxidans YS-17.</title>
        <authorList>
            <person name="Shi K."/>
            <person name="Han Y."/>
            <person name="Wang G."/>
        </authorList>
    </citation>
    <scope>NUCLEOTIDE SEQUENCE [LARGE SCALE GENOMIC DNA]</scope>
    <source>
        <strain evidence="2 3">YS-17</strain>
    </source>
</reference>
<evidence type="ECO:0000256" key="1">
    <source>
        <dbReference type="SAM" id="Phobius"/>
    </source>
</evidence>
<keyword evidence="1" id="KW-0812">Transmembrane</keyword>
<proteinExistence type="predicted"/>
<comment type="caution">
    <text evidence="2">The sequence shown here is derived from an EMBL/GenBank/DDBJ whole genome shotgun (WGS) entry which is preliminary data.</text>
</comment>
<accession>A0ABR7M718</accession>
<keyword evidence="3" id="KW-1185">Reference proteome</keyword>
<name>A0ABR7M718_9BACT</name>
<feature type="transmembrane region" description="Helical" evidence="1">
    <location>
        <begin position="67"/>
        <end position="87"/>
    </location>
</feature>
<feature type="transmembrane region" description="Helical" evidence="1">
    <location>
        <begin position="99"/>
        <end position="120"/>
    </location>
</feature>
<keyword evidence="1" id="KW-1133">Transmembrane helix</keyword>
<gene>
    <name evidence="2" type="ORF">BC349_06915</name>
</gene>
<dbReference type="RefSeq" id="WP_187256113.1">
    <property type="nucleotide sequence ID" value="NZ_JBHULF010000014.1"/>
</dbReference>
<dbReference type="EMBL" id="MBUA01000012">
    <property type="protein sequence ID" value="MBC6490757.1"/>
    <property type="molecule type" value="Genomic_DNA"/>
</dbReference>
<evidence type="ECO:0000313" key="3">
    <source>
        <dbReference type="Proteomes" id="UP000765802"/>
    </source>
</evidence>
<keyword evidence="1" id="KW-0472">Membrane</keyword>
<evidence type="ECO:0000313" key="2">
    <source>
        <dbReference type="EMBL" id="MBC6490757.1"/>
    </source>
</evidence>
<organism evidence="2 3">
    <name type="scientific">Flavihumibacter stibioxidans</name>
    <dbReference type="NCBI Taxonomy" id="1834163"/>
    <lineage>
        <taxon>Bacteria</taxon>
        <taxon>Pseudomonadati</taxon>
        <taxon>Bacteroidota</taxon>
        <taxon>Chitinophagia</taxon>
        <taxon>Chitinophagales</taxon>
        <taxon>Chitinophagaceae</taxon>
        <taxon>Flavihumibacter</taxon>
    </lineage>
</organism>